<keyword evidence="2" id="KW-0808">Transferase</keyword>
<dbReference type="PROSITE" id="PS50887">
    <property type="entry name" value="GGDEF"/>
    <property type="match status" value="1"/>
</dbReference>
<dbReference type="PANTHER" id="PTHR45138">
    <property type="entry name" value="REGULATORY COMPONENTS OF SENSORY TRANSDUCTION SYSTEM"/>
    <property type="match status" value="1"/>
</dbReference>
<dbReference type="Gene3D" id="3.30.70.270">
    <property type="match status" value="1"/>
</dbReference>
<keyword evidence="1" id="KW-1133">Transmembrane helix</keyword>
<keyword evidence="1" id="KW-0472">Membrane</keyword>
<keyword evidence="1" id="KW-0812">Transmembrane</keyword>
<dbReference type="Pfam" id="PF00990">
    <property type="entry name" value="GGDEF"/>
    <property type="match status" value="1"/>
</dbReference>
<dbReference type="AlphaFoldDB" id="A0A6N2SNT5"/>
<dbReference type="InterPro" id="IPR000160">
    <property type="entry name" value="GGDEF_dom"/>
</dbReference>
<reference evidence="2" key="1">
    <citation type="submission" date="2019-11" db="EMBL/GenBank/DDBJ databases">
        <authorList>
            <person name="Feng L."/>
        </authorList>
    </citation>
    <scope>NUCLEOTIDE SEQUENCE</scope>
    <source>
        <strain evidence="2">AcaccaeLFYP115</strain>
    </source>
</reference>
<dbReference type="InterPro" id="IPR029787">
    <property type="entry name" value="Nucleotide_cyclase"/>
</dbReference>
<dbReference type="RefSeq" id="WP_006566610.1">
    <property type="nucleotide sequence ID" value="NZ_CACRSQ010000003.1"/>
</dbReference>
<organism evidence="2">
    <name type="scientific">Anaerostipes caccae</name>
    <dbReference type="NCBI Taxonomy" id="105841"/>
    <lineage>
        <taxon>Bacteria</taxon>
        <taxon>Bacillati</taxon>
        <taxon>Bacillota</taxon>
        <taxon>Clostridia</taxon>
        <taxon>Lachnospirales</taxon>
        <taxon>Lachnospiraceae</taxon>
        <taxon>Anaerostipes</taxon>
    </lineage>
</organism>
<dbReference type="GO" id="GO:0052621">
    <property type="term" value="F:diguanylate cyclase activity"/>
    <property type="evidence" value="ECO:0007669"/>
    <property type="project" value="UniProtKB-EC"/>
</dbReference>
<evidence type="ECO:0000256" key="1">
    <source>
        <dbReference type="SAM" id="Phobius"/>
    </source>
</evidence>
<dbReference type="SMART" id="SM00267">
    <property type="entry name" value="GGDEF"/>
    <property type="match status" value="1"/>
</dbReference>
<dbReference type="CDD" id="cd01949">
    <property type="entry name" value="GGDEF"/>
    <property type="match status" value="1"/>
</dbReference>
<protein>
    <submittedName>
        <fullName evidence="2">Putative diguanylate cyclase YfiN</fullName>
        <ecNumber evidence="2">2.7.7.65</ecNumber>
    </submittedName>
</protein>
<name>A0A6N2SNT5_9FIRM</name>
<dbReference type="Gene3D" id="3.30.450.20">
    <property type="entry name" value="PAS domain"/>
    <property type="match status" value="2"/>
</dbReference>
<evidence type="ECO:0000313" key="2">
    <source>
        <dbReference type="EMBL" id="VYS93450.1"/>
    </source>
</evidence>
<feature type="transmembrane region" description="Helical" evidence="1">
    <location>
        <begin position="20"/>
        <end position="42"/>
    </location>
</feature>
<dbReference type="InterPro" id="IPR050469">
    <property type="entry name" value="Diguanylate_Cyclase"/>
</dbReference>
<sequence length="516" mass="58315">MSAKRNQRVQREDVLTYSPVLKYMVIFFTAAMFIVLVGGIFISAQRMKKDARAAHKSVETQVTNRVNESLKLLESLAVQPEYYDPSLPPLKKVEKLDRITEKYGYMMICYVDADMNVYTIGEEPASLASRDYMQQLFSTGKPQVTDSFLAGADGVTLNYTVAYPLKKGNKITGCLFCAIYFDDVVDILKKAVETSDAQAVLIGSKGQIMSSTSNLQYGEPYMDYVREAHNIGVTADQLETELLAKTPGTYWSYRDGNLYYTMYNNIENTDWDILTTIDFWSIYRTIISGFLVIVALMAVLCSVIFFLVKRFISKQKEVVDMLVQSIQELEEKIYQDERPDNMDFREIIRLTSNGLSDGLTGVVTRSVFLKQAQAQLDKIPGDKITVLCFVDLDNLKKLNDTYGHKTGDTALKSIGYILREYEKKYDGVVGRYGGDEFVMLLTDIDDEDELRSVLESLVLRLHSDIGTKGESLPIQCSVGVAVRQQGSSLEQMIANADEALYFVKQNGKGYYKIYQD</sequence>
<dbReference type="SUPFAM" id="SSF55073">
    <property type="entry name" value="Nucleotide cyclase"/>
    <property type="match status" value="1"/>
</dbReference>
<dbReference type="InterPro" id="IPR043128">
    <property type="entry name" value="Rev_trsase/Diguanyl_cyclase"/>
</dbReference>
<gene>
    <name evidence="2" type="primary">yfiN</name>
    <name evidence="2" type="ORF">ACLFYP115_00991</name>
</gene>
<dbReference type="EC" id="2.7.7.65" evidence="2"/>
<proteinExistence type="predicted"/>
<accession>A0A6N2SNT5</accession>
<keyword evidence="2" id="KW-0548">Nucleotidyltransferase</keyword>
<dbReference type="EMBL" id="CACRSQ010000003">
    <property type="protein sequence ID" value="VYS93450.1"/>
    <property type="molecule type" value="Genomic_DNA"/>
</dbReference>
<dbReference type="PANTHER" id="PTHR45138:SF9">
    <property type="entry name" value="DIGUANYLATE CYCLASE DGCM-RELATED"/>
    <property type="match status" value="1"/>
</dbReference>
<feature type="transmembrane region" description="Helical" evidence="1">
    <location>
        <begin position="286"/>
        <end position="308"/>
    </location>
</feature>
<dbReference type="NCBIfam" id="TIGR00254">
    <property type="entry name" value="GGDEF"/>
    <property type="match status" value="1"/>
</dbReference>